<dbReference type="AlphaFoldDB" id="A0AA36EY94"/>
<reference evidence="3" key="1">
    <citation type="submission" date="2023-08" db="EMBL/GenBank/DDBJ databases">
        <authorList>
            <person name="Alioto T."/>
            <person name="Alioto T."/>
            <person name="Gomez Garrido J."/>
        </authorList>
    </citation>
    <scope>NUCLEOTIDE SEQUENCE</scope>
</reference>
<evidence type="ECO:0000313" key="3">
    <source>
        <dbReference type="EMBL" id="CAI9716495.1"/>
    </source>
</evidence>
<accession>A0AA36EY94</accession>
<feature type="region of interest" description="Disordered" evidence="1">
    <location>
        <begin position="1"/>
        <end position="23"/>
    </location>
</feature>
<keyword evidence="4" id="KW-1185">Reference proteome</keyword>
<protein>
    <submittedName>
        <fullName evidence="3">Uncharacterized protein</fullName>
    </submittedName>
</protein>
<keyword evidence="2" id="KW-0472">Membrane</keyword>
<feature type="compositionally biased region" description="Gly residues" evidence="1">
    <location>
        <begin position="14"/>
        <end position="23"/>
    </location>
</feature>
<evidence type="ECO:0000256" key="2">
    <source>
        <dbReference type="SAM" id="Phobius"/>
    </source>
</evidence>
<evidence type="ECO:0000313" key="4">
    <source>
        <dbReference type="Proteomes" id="UP001162480"/>
    </source>
</evidence>
<name>A0AA36EY94_OCTVU</name>
<sequence length="262" mass="28321">MLQRGHGSSRSSGDGDGGGGGGGAGGGGSGYTFGIRIQNNMYKTDGKSLKLQNAIDYIFPDATKRYHKYTPFQYSMMFLKEYSRPSEESLVWARVFPPLLTETRSLLLLLFFLTGDGGDCGDCGDGGGIVLPENRLDINITNNSSAEFAITNVAVTATVVNVAIATVTSASITAISSALVIYIIVVVVDSIIAAEVMGINHHLVQGNKLYNQIIQTIALRKIVLIFELGLKVNEKEPRESGRFSSSHQSFGIYQYLRELHSD</sequence>
<proteinExistence type="predicted"/>
<feature type="compositionally biased region" description="Low complexity" evidence="1">
    <location>
        <begin position="1"/>
        <end position="12"/>
    </location>
</feature>
<keyword evidence="2" id="KW-0812">Transmembrane</keyword>
<organism evidence="3 4">
    <name type="scientific">Octopus vulgaris</name>
    <name type="common">Common octopus</name>
    <dbReference type="NCBI Taxonomy" id="6645"/>
    <lineage>
        <taxon>Eukaryota</taxon>
        <taxon>Metazoa</taxon>
        <taxon>Spiralia</taxon>
        <taxon>Lophotrochozoa</taxon>
        <taxon>Mollusca</taxon>
        <taxon>Cephalopoda</taxon>
        <taxon>Coleoidea</taxon>
        <taxon>Octopodiformes</taxon>
        <taxon>Octopoda</taxon>
        <taxon>Incirrata</taxon>
        <taxon>Octopodidae</taxon>
        <taxon>Octopus</taxon>
    </lineage>
</organism>
<dbReference type="Proteomes" id="UP001162480">
    <property type="component" value="Chromosome 1"/>
</dbReference>
<dbReference type="EMBL" id="OX597814">
    <property type="protein sequence ID" value="CAI9716495.1"/>
    <property type="molecule type" value="Genomic_DNA"/>
</dbReference>
<feature type="transmembrane region" description="Helical" evidence="2">
    <location>
        <begin position="179"/>
        <end position="199"/>
    </location>
</feature>
<evidence type="ECO:0000256" key="1">
    <source>
        <dbReference type="SAM" id="MobiDB-lite"/>
    </source>
</evidence>
<keyword evidence="2" id="KW-1133">Transmembrane helix</keyword>
<gene>
    <name evidence="3" type="ORF">OCTVUL_1B018169</name>
</gene>